<keyword evidence="2" id="KW-1185">Reference proteome</keyword>
<gene>
    <name evidence="1" type="ORF">SADUNF_Sadunf12G0099300</name>
</gene>
<dbReference type="Proteomes" id="UP000657918">
    <property type="component" value="Unassembled WGS sequence"/>
</dbReference>
<evidence type="ECO:0000313" key="2">
    <source>
        <dbReference type="Proteomes" id="UP000657918"/>
    </source>
</evidence>
<comment type="caution">
    <text evidence="1">The sequence shown here is derived from an EMBL/GenBank/DDBJ whole genome shotgun (WGS) entry which is preliminary data.</text>
</comment>
<accession>A0A835JLH8</accession>
<organism evidence="1 2">
    <name type="scientific">Salix dunnii</name>
    <dbReference type="NCBI Taxonomy" id="1413687"/>
    <lineage>
        <taxon>Eukaryota</taxon>
        <taxon>Viridiplantae</taxon>
        <taxon>Streptophyta</taxon>
        <taxon>Embryophyta</taxon>
        <taxon>Tracheophyta</taxon>
        <taxon>Spermatophyta</taxon>
        <taxon>Magnoliopsida</taxon>
        <taxon>eudicotyledons</taxon>
        <taxon>Gunneridae</taxon>
        <taxon>Pentapetalae</taxon>
        <taxon>rosids</taxon>
        <taxon>fabids</taxon>
        <taxon>Malpighiales</taxon>
        <taxon>Salicaceae</taxon>
        <taxon>Saliceae</taxon>
        <taxon>Salix</taxon>
    </lineage>
</organism>
<proteinExistence type="predicted"/>
<reference evidence="1 2" key="1">
    <citation type="submission" date="2020-10" db="EMBL/GenBank/DDBJ databases">
        <title>Plant Genome Project.</title>
        <authorList>
            <person name="Zhang R.-G."/>
        </authorList>
    </citation>
    <scope>NUCLEOTIDE SEQUENCE [LARGE SCALE GENOMIC DNA]</scope>
    <source>
        <strain evidence="1">FAFU-HL-1</strain>
        <tissue evidence="1">Leaf</tissue>
    </source>
</reference>
<sequence>MYDLSFKTFAVNTLSKRQKAILQLLLHSSPCLARSDVLIISAGDAVPALTLMQNALFLTCHLSGCFPCTLDSASMLTLWALLFLFRDLDVAGNLKMLQPQARRLALLEYKSRYAVID</sequence>
<evidence type="ECO:0000313" key="1">
    <source>
        <dbReference type="EMBL" id="KAF9671907.1"/>
    </source>
</evidence>
<dbReference type="EMBL" id="JADGMS010000012">
    <property type="protein sequence ID" value="KAF9671907.1"/>
    <property type="molecule type" value="Genomic_DNA"/>
</dbReference>
<protein>
    <submittedName>
        <fullName evidence="1">Uncharacterized protein</fullName>
    </submittedName>
</protein>
<name>A0A835JLH8_9ROSI</name>
<dbReference type="AlphaFoldDB" id="A0A835JLH8"/>